<gene>
    <name evidence="3" type="ORF">KP509_10G068600</name>
</gene>
<evidence type="ECO:0000256" key="1">
    <source>
        <dbReference type="ARBA" id="ARBA00022737"/>
    </source>
</evidence>
<dbReference type="GO" id="GO:0003723">
    <property type="term" value="F:RNA binding"/>
    <property type="evidence" value="ECO:0007669"/>
    <property type="project" value="InterPro"/>
</dbReference>
<dbReference type="InterPro" id="IPR002885">
    <property type="entry name" value="PPR_rpt"/>
</dbReference>
<sequence>MECTEIASTSFFSSSRLVAKPEFFYFSRLRIFSASSSAQNVTPIGVSSGIKLISISEPYFRRKSSTLEKQADDILHRFAQDADRDVRMMCEQGNLKEAVDYFELVHKGGLQMSPKSYCFLLQYCAKMKALDEGKKVHAILITSDVRVGVTLRNHLLSLYVKCECLNEAKLMFDSMGCARDVVSWTLMINVYAQSGKLNEAMKIYYTMRKRKVRPNKITYVCLLKACGRLPDGLATGKILHEHIIRRMLDGDQYVGGALVDMYFKFAQVKSARKAFYAISRKKDVLWNHFIVGLVMHGRNQEALRVYQHMRSILHMEPSDAAWVHILKACGDLEELEEGRLSHFCLCRDGIELDGCVGQELVHMYISCGCLLDARHIFDQMKSRSVSLWKCLMDAYTKSKQYDEATKLTLQMQEYKELPFELAEIDNIQDFDCFNELSFNMEESEKLFPLSI</sequence>
<evidence type="ECO:0000256" key="2">
    <source>
        <dbReference type="PROSITE-ProRule" id="PRU00708"/>
    </source>
</evidence>
<proteinExistence type="predicted"/>
<feature type="repeat" description="PPR" evidence="2">
    <location>
        <begin position="180"/>
        <end position="214"/>
    </location>
</feature>
<evidence type="ECO:0000313" key="4">
    <source>
        <dbReference type="Proteomes" id="UP000825935"/>
    </source>
</evidence>
<dbReference type="Pfam" id="PF01535">
    <property type="entry name" value="PPR"/>
    <property type="match status" value="4"/>
</dbReference>
<dbReference type="GO" id="GO:0009451">
    <property type="term" value="P:RNA modification"/>
    <property type="evidence" value="ECO:0007669"/>
    <property type="project" value="InterPro"/>
</dbReference>
<protein>
    <recommendedName>
        <fullName evidence="5">Pentatricopeptide repeat-containing protein</fullName>
    </recommendedName>
</protein>
<dbReference type="OrthoDB" id="185373at2759"/>
<accession>A0A8T2U0C7</accession>
<dbReference type="Proteomes" id="UP000825935">
    <property type="component" value="Chromosome 10"/>
</dbReference>
<dbReference type="InterPro" id="IPR011990">
    <property type="entry name" value="TPR-like_helical_dom_sf"/>
</dbReference>
<dbReference type="PROSITE" id="PS51375">
    <property type="entry name" value="PPR"/>
    <property type="match status" value="2"/>
</dbReference>
<evidence type="ECO:0008006" key="5">
    <source>
        <dbReference type="Google" id="ProtNLM"/>
    </source>
</evidence>
<keyword evidence="4" id="KW-1185">Reference proteome</keyword>
<dbReference type="PANTHER" id="PTHR24015">
    <property type="entry name" value="OS07G0578800 PROTEIN-RELATED"/>
    <property type="match status" value="1"/>
</dbReference>
<keyword evidence="1" id="KW-0677">Repeat</keyword>
<reference evidence="3" key="1">
    <citation type="submission" date="2021-08" db="EMBL/GenBank/DDBJ databases">
        <title>WGS assembly of Ceratopteris richardii.</title>
        <authorList>
            <person name="Marchant D.B."/>
            <person name="Chen G."/>
            <person name="Jenkins J."/>
            <person name="Shu S."/>
            <person name="Leebens-Mack J."/>
            <person name="Grimwood J."/>
            <person name="Schmutz J."/>
            <person name="Soltis P."/>
            <person name="Soltis D."/>
            <person name="Chen Z.-H."/>
        </authorList>
    </citation>
    <scope>NUCLEOTIDE SEQUENCE</scope>
    <source>
        <strain evidence="3">Whitten #5841</strain>
        <tissue evidence="3">Leaf</tissue>
    </source>
</reference>
<dbReference type="NCBIfam" id="TIGR00756">
    <property type="entry name" value="PPR"/>
    <property type="match status" value="1"/>
</dbReference>
<dbReference type="EMBL" id="CM035415">
    <property type="protein sequence ID" value="KAH7427950.1"/>
    <property type="molecule type" value="Genomic_DNA"/>
</dbReference>
<dbReference type="Gene3D" id="1.25.40.10">
    <property type="entry name" value="Tetratricopeptide repeat domain"/>
    <property type="match status" value="3"/>
</dbReference>
<evidence type="ECO:0000313" key="3">
    <source>
        <dbReference type="EMBL" id="KAH7427950.1"/>
    </source>
</evidence>
<dbReference type="PANTHER" id="PTHR24015:SF553">
    <property type="entry name" value="DYW DOMAIN-CONTAINING PROTEIN"/>
    <property type="match status" value="1"/>
</dbReference>
<dbReference type="FunFam" id="1.25.40.10:FF:000073">
    <property type="entry name" value="Pentatricopeptide repeat-containing protein chloroplastic"/>
    <property type="match status" value="1"/>
</dbReference>
<dbReference type="InterPro" id="IPR046960">
    <property type="entry name" value="PPR_At4g14850-like_plant"/>
</dbReference>
<organism evidence="3 4">
    <name type="scientific">Ceratopteris richardii</name>
    <name type="common">Triangle waterfern</name>
    <dbReference type="NCBI Taxonomy" id="49495"/>
    <lineage>
        <taxon>Eukaryota</taxon>
        <taxon>Viridiplantae</taxon>
        <taxon>Streptophyta</taxon>
        <taxon>Embryophyta</taxon>
        <taxon>Tracheophyta</taxon>
        <taxon>Polypodiopsida</taxon>
        <taxon>Polypodiidae</taxon>
        <taxon>Polypodiales</taxon>
        <taxon>Pteridineae</taxon>
        <taxon>Pteridaceae</taxon>
        <taxon>Parkerioideae</taxon>
        <taxon>Ceratopteris</taxon>
    </lineage>
</organism>
<dbReference type="Pfam" id="PF13041">
    <property type="entry name" value="PPR_2"/>
    <property type="match status" value="1"/>
</dbReference>
<name>A0A8T2U0C7_CERRI</name>
<comment type="caution">
    <text evidence="3">The sequence shown here is derived from an EMBL/GenBank/DDBJ whole genome shotgun (WGS) entry which is preliminary data.</text>
</comment>
<feature type="repeat" description="PPR" evidence="2">
    <location>
        <begin position="384"/>
        <end position="418"/>
    </location>
</feature>
<dbReference type="AlphaFoldDB" id="A0A8T2U0C7"/>